<protein>
    <recommendedName>
        <fullName evidence="6">C3H1-type domain-containing protein</fullName>
    </recommendedName>
</protein>
<organism evidence="7 8">
    <name type="scientific">Thraustotheca clavata</name>
    <dbReference type="NCBI Taxonomy" id="74557"/>
    <lineage>
        <taxon>Eukaryota</taxon>
        <taxon>Sar</taxon>
        <taxon>Stramenopiles</taxon>
        <taxon>Oomycota</taxon>
        <taxon>Saprolegniomycetes</taxon>
        <taxon>Saprolegniales</taxon>
        <taxon>Achlyaceae</taxon>
        <taxon>Thraustotheca</taxon>
    </lineage>
</organism>
<dbReference type="InterPro" id="IPR000571">
    <property type="entry name" value="Znf_CCCH"/>
</dbReference>
<dbReference type="SUPFAM" id="SSF90229">
    <property type="entry name" value="CCCH zinc finger"/>
    <property type="match status" value="1"/>
</dbReference>
<dbReference type="SMART" id="SM00356">
    <property type="entry name" value="ZnF_C3H1"/>
    <property type="match status" value="2"/>
</dbReference>
<keyword evidence="2 4" id="KW-0863">Zinc-finger</keyword>
<dbReference type="InterPro" id="IPR036855">
    <property type="entry name" value="Znf_CCCH_sf"/>
</dbReference>
<feature type="zinc finger region" description="C3H1-type" evidence="4">
    <location>
        <begin position="169"/>
        <end position="197"/>
    </location>
</feature>
<feature type="non-terminal residue" evidence="7">
    <location>
        <position position="1"/>
    </location>
</feature>
<accession>A0A1W0AC31</accession>
<feature type="region of interest" description="Disordered" evidence="5">
    <location>
        <begin position="203"/>
        <end position="228"/>
    </location>
</feature>
<proteinExistence type="predicted"/>
<comment type="caution">
    <text evidence="7">The sequence shown here is derived from an EMBL/GenBank/DDBJ whole genome shotgun (WGS) entry which is preliminary data.</text>
</comment>
<feature type="domain" description="C3H1-type" evidence="6">
    <location>
        <begin position="122"/>
        <end position="150"/>
    </location>
</feature>
<feature type="region of interest" description="Disordered" evidence="5">
    <location>
        <begin position="1"/>
        <end position="47"/>
    </location>
</feature>
<dbReference type="Gene3D" id="3.30.1370.210">
    <property type="match status" value="1"/>
</dbReference>
<evidence type="ECO:0000256" key="2">
    <source>
        <dbReference type="ARBA" id="ARBA00022771"/>
    </source>
</evidence>
<dbReference type="STRING" id="74557.A0A1W0AC31"/>
<keyword evidence="8" id="KW-1185">Reference proteome</keyword>
<keyword evidence="1 4" id="KW-0479">Metal-binding</keyword>
<feature type="compositionally biased region" description="Low complexity" evidence="5">
    <location>
        <begin position="25"/>
        <end position="47"/>
    </location>
</feature>
<sequence>LDAPADIPAELAPKVDTNNDVKDASSLSSRRTTSNSSVDSEDSSVASVESTKSSTLAIFSDMFEGMTVCELQEILSTCNGDVSKAMDHILKTHVSFNPAPLPPSLMKATSTPDANFRPPAGNWKTEMCMYYLQGKCNKTRRTCSFAHGESDLVRNPKSMMPPLAPTQPGYKSRLCPLYLEGQCPKARRDCLLAHGESDLIFREPSASSGSTSSAMQPILGATNPAPLA</sequence>
<name>A0A1W0AC31_9STRA</name>
<evidence type="ECO:0000256" key="4">
    <source>
        <dbReference type="PROSITE-ProRule" id="PRU00723"/>
    </source>
</evidence>
<reference evidence="7 8" key="1">
    <citation type="journal article" date="2014" name="Genome Biol. Evol.">
        <title>The secreted proteins of Achlya hypogyna and Thraustotheca clavata identify the ancestral oomycete secretome and reveal gene acquisitions by horizontal gene transfer.</title>
        <authorList>
            <person name="Misner I."/>
            <person name="Blouin N."/>
            <person name="Leonard G."/>
            <person name="Richards T.A."/>
            <person name="Lane C.E."/>
        </authorList>
    </citation>
    <scope>NUCLEOTIDE SEQUENCE [LARGE SCALE GENOMIC DNA]</scope>
    <source>
        <strain evidence="7 8">ATCC 34112</strain>
    </source>
</reference>
<dbReference type="Proteomes" id="UP000243217">
    <property type="component" value="Unassembled WGS sequence"/>
</dbReference>
<dbReference type="CDD" id="cd14279">
    <property type="entry name" value="CUE"/>
    <property type="match status" value="1"/>
</dbReference>
<dbReference type="PANTHER" id="PTHR38160:SF1">
    <property type="entry name" value="ZINC FINGER CCCH DOMAIN-CONTAINING PROTEIN 40"/>
    <property type="match status" value="1"/>
</dbReference>
<feature type="compositionally biased region" description="Low complexity" evidence="5">
    <location>
        <begin position="205"/>
        <end position="214"/>
    </location>
</feature>
<gene>
    <name evidence="7" type="ORF">THRCLA_00286</name>
</gene>
<feature type="non-terminal residue" evidence="7">
    <location>
        <position position="228"/>
    </location>
</feature>
<evidence type="ECO:0000256" key="5">
    <source>
        <dbReference type="SAM" id="MobiDB-lite"/>
    </source>
</evidence>
<evidence type="ECO:0000256" key="3">
    <source>
        <dbReference type="ARBA" id="ARBA00022833"/>
    </source>
</evidence>
<dbReference type="EMBL" id="JNBS01000146">
    <property type="protein sequence ID" value="OQS07719.1"/>
    <property type="molecule type" value="Genomic_DNA"/>
</dbReference>
<dbReference type="PROSITE" id="PS50103">
    <property type="entry name" value="ZF_C3H1"/>
    <property type="match status" value="2"/>
</dbReference>
<dbReference type="OrthoDB" id="410307at2759"/>
<dbReference type="PANTHER" id="PTHR38160">
    <property type="entry name" value="ZINC FINGER CCCH DOMAIN-CONTAINING PROTEIN 40"/>
    <property type="match status" value="1"/>
</dbReference>
<keyword evidence="3 4" id="KW-0862">Zinc</keyword>
<dbReference type="AlphaFoldDB" id="A0A1W0AC31"/>
<evidence type="ECO:0000313" key="8">
    <source>
        <dbReference type="Proteomes" id="UP000243217"/>
    </source>
</evidence>
<feature type="zinc finger region" description="C3H1-type" evidence="4">
    <location>
        <begin position="122"/>
        <end position="150"/>
    </location>
</feature>
<evidence type="ECO:0000256" key="1">
    <source>
        <dbReference type="ARBA" id="ARBA00022723"/>
    </source>
</evidence>
<feature type="domain" description="C3H1-type" evidence="6">
    <location>
        <begin position="169"/>
        <end position="197"/>
    </location>
</feature>
<dbReference type="GO" id="GO:0008270">
    <property type="term" value="F:zinc ion binding"/>
    <property type="evidence" value="ECO:0007669"/>
    <property type="project" value="UniProtKB-KW"/>
</dbReference>
<dbReference type="InterPro" id="IPR045868">
    <property type="entry name" value="Znf_C3H13/40"/>
</dbReference>
<evidence type="ECO:0000259" key="6">
    <source>
        <dbReference type="PROSITE" id="PS50103"/>
    </source>
</evidence>
<evidence type="ECO:0000313" key="7">
    <source>
        <dbReference type="EMBL" id="OQS07719.1"/>
    </source>
</evidence>